<organism evidence="3 4">
    <name type="scientific">Portibacter lacus</name>
    <dbReference type="NCBI Taxonomy" id="1099794"/>
    <lineage>
        <taxon>Bacteria</taxon>
        <taxon>Pseudomonadati</taxon>
        <taxon>Bacteroidota</taxon>
        <taxon>Saprospiria</taxon>
        <taxon>Saprospirales</taxon>
        <taxon>Haliscomenobacteraceae</taxon>
        <taxon>Portibacter</taxon>
    </lineage>
</organism>
<dbReference type="Gene3D" id="2.60.120.200">
    <property type="match status" value="1"/>
</dbReference>
<evidence type="ECO:0000313" key="3">
    <source>
        <dbReference type="EMBL" id="GLR15444.1"/>
    </source>
</evidence>
<comment type="caution">
    <text evidence="3">The sequence shown here is derived from an EMBL/GenBank/DDBJ whole genome shotgun (WGS) entry which is preliminary data.</text>
</comment>
<feature type="signal peptide" evidence="1">
    <location>
        <begin position="1"/>
        <end position="20"/>
    </location>
</feature>
<keyword evidence="4" id="KW-1185">Reference proteome</keyword>
<keyword evidence="1" id="KW-0732">Signal</keyword>
<reference evidence="3" key="2">
    <citation type="submission" date="2023-01" db="EMBL/GenBank/DDBJ databases">
        <title>Draft genome sequence of Portibacter lacus strain NBRC 108769.</title>
        <authorList>
            <person name="Sun Q."/>
            <person name="Mori K."/>
        </authorList>
    </citation>
    <scope>NUCLEOTIDE SEQUENCE</scope>
    <source>
        <strain evidence="3">NBRC 108769</strain>
    </source>
</reference>
<feature type="chain" id="PRO_5041377482" description="DUF5689 domain-containing protein" evidence="1">
    <location>
        <begin position="21"/>
        <end position="441"/>
    </location>
</feature>
<protein>
    <recommendedName>
        <fullName evidence="2">DUF5689 domain-containing protein</fullName>
    </recommendedName>
</protein>
<evidence type="ECO:0000313" key="4">
    <source>
        <dbReference type="Proteomes" id="UP001156666"/>
    </source>
</evidence>
<dbReference type="NCBIfam" id="NF038128">
    <property type="entry name" value="choice_anch_J"/>
    <property type="match status" value="1"/>
</dbReference>
<dbReference type="EMBL" id="BSOH01000001">
    <property type="protein sequence ID" value="GLR15444.1"/>
    <property type="molecule type" value="Genomic_DNA"/>
</dbReference>
<feature type="domain" description="DUF5689" evidence="2">
    <location>
        <begin position="35"/>
        <end position="254"/>
    </location>
</feature>
<gene>
    <name evidence="3" type="ORF">GCM10007940_00590</name>
</gene>
<dbReference type="Pfam" id="PF18942">
    <property type="entry name" value="DUF5689"/>
    <property type="match status" value="1"/>
</dbReference>
<evidence type="ECO:0000256" key="1">
    <source>
        <dbReference type="SAM" id="SignalP"/>
    </source>
</evidence>
<dbReference type="AlphaFoldDB" id="A0AA37SLZ2"/>
<dbReference type="Proteomes" id="UP001156666">
    <property type="component" value="Unassembled WGS sequence"/>
</dbReference>
<sequence>MKKVIYLLAIVFLASCVDHMFDEPPGFVPEVVESNAMISDLLDQWVPESFTEITDELTFEGQVVANDESGNFYKQLVLQDETGGIQVRLDAIGLFNEFPLGRTVTVKCQGLYISDYNGLPQLSAVQGEAGDLSSIAIPEPLIPEYVFNSTTTEDVPANVVTIPGTQRSMVNTFVKYDNVQFTLGSTNKTLADAVNQFSVNLDVEDCSENQILVRTSGFASFASSVSPNGKGSIQGILSVFRDDYQLLLRDFSDINMEGSRCDGEEPIDTTNMNTGDPVDEVVEDFEKQVDNQDISIEEWLNVAVKGDRKWRAKEFDGNVYAQATAYNDSNPEMEAWLITPKIKFDAPMKLELRTAIAFHVHNGLTVWYSTNFDGSDVNGAEWNSLELKIAGSGAANYAWVDSGEVDLSAITGEAYIGFKYEGNATNGTTSFIIDDVKIVDK</sequence>
<evidence type="ECO:0000259" key="2">
    <source>
        <dbReference type="Pfam" id="PF18942"/>
    </source>
</evidence>
<accession>A0AA37SLZ2</accession>
<name>A0AA37SLZ2_9BACT</name>
<dbReference type="PROSITE" id="PS51257">
    <property type="entry name" value="PROKAR_LIPOPROTEIN"/>
    <property type="match status" value="1"/>
</dbReference>
<reference evidence="3" key="1">
    <citation type="journal article" date="2014" name="Int. J. Syst. Evol. Microbiol.">
        <title>Complete genome sequence of Corynebacterium casei LMG S-19264T (=DSM 44701T), isolated from a smear-ripened cheese.</title>
        <authorList>
            <consortium name="US DOE Joint Genome Institute (JGI-PGF)"/>
            <person name="Walter F."/>
            <person name="Albersmeier A."/>
            <person name="Kalinowski J."/>
            <person name="Ruckert C."/>
        </authorList>
    </citation>
    <scope>NUCLEOTIDE SEQUENCE</scope>
    <source>
        <strain evidence="3">NBRC 108769</strain>
    </source>
</reference>
<dbReference type="RefSeq" id="WP_235292337.1">
    <property type="nucleotide sequence ID" value="NZ_BSOH01000001.1"/>
</dbReference>
<proteinExistence type="predicted"/>
<dbReference type="InterPro" id="IPR043744">
    <property type="entry name" value="DUF5689"/>
</dbReference>